<dbReference type="GO" id="GO:0007051">
    <property type="term" value="P:spindle organization"/>
    <property type="evidence" value="ECO:0007669"/>
    <property type="project" value="InterPro"/>
</dbReference>
<feature type="compositionally biased region" description="Low complexity" evidence="7">
    <location>
        <begin position="1118"/>
        <end position="1130"/>
    </location>
</feature>
<dbReference type="InterPro" id="IPR024395">
    <property type="entry name" value="CLASP_N_dom"/>
</dbReference>
<feature type="compositionally biased region" description="Low complexity" evidence="7">
    <location>
        <begin position="1455"/>
        <end position="1465"/>
    </location>
</feature>
<evidence type="ECO:0000259" key="8">
    <source>
        <dbReference type="SMART" id="SM01349"/>
    </source>
</evidence>
<dbReference type="InterPro" id="IPR021133">
    <property type="entry name" value="HEAT_type_2"/>
</dbReference>
<protein>
    <recommendedName>
        <fullName evidence="8">TOG domain-containing protein</fullName>
    </recommendedName>
</protein>
<evidence type="ECO:0000313" key="9">
    <source>
        <dbReference type="EMBL" id="CAD7700615.1"/>
    </source>
</evidence>
<dbReference type="SMART" id="SM01349">
    <property type="entry name" value="TOG"/>
    <property type="match status" value="5"/>
</dbReference>
<sequence>MSDDEKAQIDEARKKPLCERVEHKLWKVRLEAFELIKSLCAKIVSEDDPVLSDVGPMLAKATSDSNAAALDKALEATSDFLQKGGTQHAARACDRICAGIVGKCLSGRPWTVQKATVVFLDLIEMELADKAVESVVNCFSHKTPKVVVAALDMVHQAVSTFGTKVVPPQPILKALPPLFESRDAKAREKVKALVAELSRWVGASTVKTILFEKMRDAMKEDVEKLIEAAPKERPAPQRITRREQARLAELAEEGKSAQAPAQEATPMVEDEPECDVFDLSEPREILHELKKPWWESLANPKWTIRKGALTELKTLASSPRLVPGDYGDVCRELKKIIAKDSMVAVVAEAIHCVAALSKGLRGEFLSYSRIFCPLILEKFKEKNLAVCAACHEALAAFHKFSFQLVDIQDDIIAALGHNNPKVKQETLDWLKGCIDTSTKQEMSKVLGTIIPAVTKAANDPTPAIREKAFAALCSLSTKVSSATAIDKILQQVDESRRGKLEGMINAARGTAGEPSSSTAAATKPAAKKASPPPSPMRSPSPMDVDSPKAPARPPRAAARPSSSAGPKQSGSGAGGKPPMSGGSLADDMGSFPAPPTKASAVEQLSELLGEGLVNQLTGALWKERLDSVTEVVSKLGDIDVDVHGSTLVQGIAHAPGWGEKNFQVMSKQFELLKHVATNAKSVAKSDAFVAIDGLAEKVADIKLKAIAFECLSVFCERVGPPFVFNHIHSKAEKHKNPKILAETLNWMGQAIGEFGLQPMNVKSLLEWVQTDVNSTNAQVRNSAVQLLGVLHRFVGPTLANMIRPNVKPALMSTIESEFEKNPQDASFVPTRKSAVKPASKTGSASGGKSRSRGAASPQEASPAPSVSGDDFLPRQDISAQITPALINKLGSANWKERKEGLDDVEQILAGAGNRIDPCVGDLFVSLKARFADSNRNLTAQTLRLIAKIATAMGKAVDRQARFLLQPALACMSDSKTQVRAAVVEMMGAWAKVTGCSAILPDIVQTIGSPKCSVDGRKECIVWITGQAKEGKLGSSTLESAVKGAAIGCADKNGSVRAAGTGLVAQLVEIFGNQTMSATQYMEGALKTAVVDAIQKAGGGRASPPDVPAAKAPTSSKLPGPARPSSASGRPGSAGGAAGSRTRPGKPVASARAPKEDPMMDDAPLIVKSEKKADRARKNRFKRPKWEGVAHDEEAMLKAELEPHLSNLIKPAMFAKDFKKHCIAADLICGAVDSLYDEIISCLDLILRWAVIRICEAKTESLLHTLAMLKAIFKAMIENGYRLSDYEAVVLMPCLVEKSGHNQDRIRKDHRELMGLAMQVYSKARVYVFVADGLESKNNRTKIECAEEIGCIIDREGIRIALGSKQAKAMQVIAKSVSERDKSLRAACLSTLAVIYDFEADDIWSHLGHLTEQQQSLIVERLKYRERELAKSGLTGGYRNEDAVDEQMEGSPEPPQEVAAAPQQQFVPPPDQGFNRHPSSFGRQFGAPGQTAVHNGGTHPSFRPGPGAFQRPLPGASPQSFDAKPRRFGPPQVATGVHQDVDMGGQASPVRQPAAERPTREYIPEDRTAYGARSQSPILPDPPGPCGAKGERSDEEISSTWVRAMVTAHSSNMDEAIDALKVLCYELMEASTPGRASDYIVNLLRTSADELVKELCSKLDQTFAEATAQLIVSTDPPSARGCKYSLNTMMQTFGVKWMALAVDKQTLLDVISSLLQLLLDDRLPRIQEGGQLMRAMNVLMLKVMENANKTQLFESLLFLLRSMPPKVETATPDVQGRFMDLAVKCLIKTTKAVGGFMEELDLESLLLSIHEFFVDLGVEEIRRRGAEDDKPLRMVKTILHELCKIKGSDILDYIGLLPRDENPPPIICAYIDLNLTTLHNTGLITGPLPRPCSQVLSSLDSSSQSPSPPSIGSPMGFGNPPISPDRPFGHVSMNSMGSPSSQDDVKADLAAIFKKIGDKNHSKAGMEELFQFQMEHPLVDIGPYLAGTSEAFKAYIERGISKIKSRRGQDSGADRAAANGTQQVAMANGVSVNGF</sequence>
<proteinExistence type="inferred from homology"/>
<evidence type="ECO:0000256" key="1">
    <source>
        <dbReference type="ARBA" id="ARBA00004245"/>
    </source>
</evidence>
<evidence type="ECO:0000256" key="7">
    <source>
        <dbReference type="SAM" id="MobiDB-lite"/>
    </source>
</evidence>
<feature type="region of interest" description="Disordered" evidence="7">
    <location>
        <begin position="1569"/>
        <end position="1594"/>
    </location>
</feature>
<feature type="region of interest" description="Disordered" evidence="7">
    <location>
        <begin position="1538"/>
        <end position="1557"/>
    </location>
</feature>
<feature type="domain" description="TOG" evidence="8">
    <location>
        <begin position="594"/>
        <end position="827"/>
    </location>
</feature>
<feature type="repeat" description="HEAT" evidence="6">
    <location>
        <begin position="449"/>
        <end position="487"/>
    </location>
</feature>
<comment type="subcellular location">
    <subcellularLocation>
        <location evidence="1">Cytoplasm</location>
        <location evidence="1">Cytoskeleton</location>
    </subcellularLocation>
</comment>
<feature type="region of interest" description="Disordered" evidence="7">
    <location>
        <begin position="250"/>
        <end position="269"/>
    </location>
</feature>
<evidence type="ECO:0000256" key="6">
    <source>
        <dbReference type="PROSITE-ProRule" id="PRU00103"/>
    </source>
</evidence>
<feature type="compositionally biased region" description="Low complexity" evidence="7">
    <location>
        <begin position="1894"/>
        <end position="1904"/>
    </location>
</feature>
<dbReference type="Proteomes" id="UP000708148">
    <property type="component" value="Unassembled WGS sequence"/>
</dbReference>
<reference evidence="9" key="1">
    <citation type="submission" date="2020-12" db="EMBL/GenBank/DDBJ databases">
        <authorList>
            <person name="Iha C."/>
        </authorList>
    </citation>
    <scope>NUCLEOTIDE SEQUENCE</scope>
</reference>
<dbReference type="OrthoDB" id="205662at2759"/>
<feature type="domain" description="TOG" evidence="8">
    <location>
        <begin position="278"/>
        <end position="513"/>
    </location>
</feature>
<dbReference type="InterPro" id="IPR016024">
    <property type="entry name" value="ARM-type_fold"/>
</dbReference>
<feature type="compositionally biased region" description="Low complexity" evidence="7">
    <location>
        <begin position="514"/>
        <end position="529"/>
    </location>
</feature>
<accession>A0A8S1J0F6</accession>
<dbReference type="GO" id="GO:0051010">
    <property type="term" value="F:microtubule plus-end binding"/>
    <property type="evidence" value="ECO:0007669"/>
    <property type="project" value="InterPro"/>
</dbReference>
<evidence type="ECO:0000256" key="2">
    <source>
        <dbReference type="ARBA" id="ARBA00022490"/>
    </source>
</evidence>
<dbReference type="InterPro" id="IPR034085">
    <property type="entry name" value="TOG"/>
</dbReference>
<dbReference type="SUPFAM" id="SSF48371">
    <property type="entry name" value="ARM repeat"/>
    <property type="match status" value="2"/>
</dbReference>
<feature type="region of interest" description="Disordered" evidence="7">
    <location>
        <begin position="507"/>
        <end position="598"/>
    </location>
</feature>
<dbReference type="Pfam" id="PF12348">
    <property type="entry name" value="CLASP_N"/>
    <property type="match status" value="1"/>
</dbReference>
<dbReference type="GO" id="GO:0061863">
    <property type="term" value="F:microtubule plus end polymerase"/>
    <property type="evidence" value="ECO:0007669"/>
    <property type="project" value="InterPro"/>
</dbReference>
<evidence type="ECO:0000256" key="3">
    <source>
        <dbReference type="ARBA" id="ARBA00022737"/>
    </source>
</evidence>
<dbReference type="InterPro" id="IPR011989">
    <property type="entry name" value="ARM-like"/>
</dbReference>
<dbReference type="GO" id="GO:0046785">
    <property type="term" value="P:microtubule polymerization"/>
    <property type="evidence" value="ECO:0007669"/>
    <property type="project" value="InterPro"/>
</dbReference>
<dbReference type="InterPro" id="IPR048491">
    <property type="entry name" value="XMAP215_CLASP_TOG"/>
</dbReference>
<dbReference type="GO" id="GO:0030951">
    <property type="term" value="P:establishment or maintenance of microtubule cytoskeleton polarity"/>
    <property type="evidence" value="ECO:0007669"/>
    <property type="project" value="InterPro"/>
</dbReference>
<feature type="region of interest" description="Disordered" evidence="7">
    <location>
        <begin position="1894"/>
        <end position="1942"/>
    </location>
</feature>
<dbReference type="FunFam" id="1.25.10.10:FF:000019">
    <property type="entry name" value="Cytoskeleton-associated protein 5"/>
    <property type="match status" value="1"/>
</dbReference>
<keyword evidence="3" id="KW-0677">Repeat</keyword>
<feature type="domain" description="TOG" evidence="8">
    <location>
        <begin position="3"/>
        <end position="235"/>
    </location>
</feature>
<feature type="region of interest" description="Disordered" evidence="7">
    <location>
        <begin position="1432"/>
        <end position="1523"/>
    </location>
</feature>
<organism evidence="9 10">
    <name type="scientific">Ostreobium quekettii</name>
    <dbReference type="NCBI Taxonomy" id="121088"/>
    <lineage>
        <taxon>Eukaryota</taxon>
        <taxon>Viridiplantae</taxon>
        <taxon>Chlorophyta</taxon>
        <taxon>core chlorophytes</taxon>
        <taxon>Ulvophyceae</taxon>
        <taxon>TCBD clade</taxon>
        <taxon>Bryopsidales</taxon>
        <taxon>Ostreobineae</taxon>
        <taxon>Ostreobiaceae</taxon>
        <taxon>Ostreobium</taxon>
    </lineage>
</organism>
<dbReference type="Pfam" id="PF21041">
    <property type="entry name" value="XMAP215_CLASP_TOG"/>
    <property type="match status" value="2"/>
</dbReference>
<feature type="domain" description="TOG" evidence="8">
    <location>
        <begin position="1186"/>
        <end position="1430"/>
    </location>
</feature>
<feature type="compositionally biased region" description="Low complexity" evidence="7">
    <location>
        <begin position="554"/>
        <end position="566"/>
    </location>
</feature>
<dbReference type="InterPro" id="IPR045110">
    <property type="entry name" value="XMAP215"/>
</dbReference>
<feature type="compositionally biased region" description="Polar residues" evidence="7">
    <location>
        <begin position="1931"/>
        <end position="1941"/>
    </location>
</feature>
<dbReference type="GO" id="GO:0005856">
    <property type="term" value="C:cytoskeleton"/>
    <property type="evidence" value="ECO:0007669"/>
    <property type="project" value="UniProtKB-SubCell"/>
</dbReference>
<feature type="domain" description="TOG" evidence="8">
    <location>
        <begin position="870"/>
        <end position="1102"/>
    </location>
</feature>
<dbReference type="EMBL" id="CAJHUC010001307">
    <property type="protein sequence ID" value="CAD7700615.1"/>
    <property type="molecule type" value="Genomic_DNA"/>
</dbReference>
<feature type="region of interest" description="Disordered" evidence="7">
    <location>
        <begin position="1096"/>
        <end position="1159"/>
    </location>
</feature>
<comment type="caution">
    <text evidence="9">The sequence shown here is derived from an EMBL/GenBank/DDBJ whole genome shotgun (WGS) entry which is preliminary data.</text>
</comment>
<gene>
    <name evidence="9" type="ORF">OSTQU699_LOCUS5974</name>
</gene>
<feature type="compositionally biased region" description="Low complexity" evidence="7">
    <location>
        <begin position="838"/>
        <end position="867"/>
    </location>
</feature>
<dbReference type="PANTHER" id="PTHR12609">
    <property type="entry name" value="MICROTUBULE ASSOCIATED PROTEIN XMAP215"/>
    <property type="match status" value="1"/>
</dbReference>
<feature type="region of interest" description="Disordered" evidence="7">
    <location>
        <begin position="820"/>
        <end position="872"/>
    </location>
</feature>
<dbReference type="Gene3D" id="1.25.10.10">
    <property type="entry name" value="Leucine-rich Repeat Variant"/>
    <property type="match status" value="5"/>
</dbReference>
<evidence type="ECO:0000256" key="4">
    <source>
        <dbReference type="ARBA" id="ARBA00023212"/>
    </source>
</evidence>
<evidence type="ECO:0000313" key="10">
    <source>
        <dbReference type="Proteomes" id="UP000708148"/>
    </source>
</evidence>
<name>A0A8S1J0F6_9CHLO</name>
<comment type="similarity">
    <text evidence="5">Belongs to the TOG/XMAP215 family.</text>
</comment>
<keyword evidence="4" id="KW-0206">Cytoskeleton</keyword>
<dbReference type="PROSITE" id="PS50077">
    <property type="entry name" value="HEAT_REPEAT"/>
    <property type="match status" value="1"/>
</dbReference>
<evidence type="ECO:0000256" key="5">
    <source>
        <dbReference type="ARBA" id="ARBA00025722"/>
    </source>
</evidence>
<keyword evidence="10" id="KW-1185">Reference proteome</keyword>
<keyword evidence="2" id="KW-0963">Cytoplasm</keyword>